<dbReference type="EMBL" id="JBAHYK010003277">
    <property type="protein sequence ID" value="KAL0563695.1"/>
    <property type="molecule type" value="Genomic_DNA"/>
</dbReference>
<name>A0ABR3ELH7_9AGAR</name>
<protein>
    <submittedName>
        <fullName evidence="1">Uncharacterized protein</fullName>
    </submittedName>
</protein>
<evidence type="ECO:0000313" key="1">
    <source>
        <dbReference type="EMBL" id="KAL0563695.1"/>
    </source>
</evidence>
<sequence length="217" mass="23772">MGFMGIVLLAKFRPINNPKHACPLVVYTNIARDCHNDNMAKAFAAATEQDYHLYYANDTRGCGHKKRQLKGLAAEVAWSVPVKEVNNLGGRVPFVPGMPVFCTGNIATELGISNGSPGKLVNIVYKEEDGRRYAISADVDFEAYTNSDRNAVHPHRVTLQPVKHQIQYFLPGSDEPYHATCSQLLLIPAFAFTSHNAQGCSLDVCCIDLASCTSIQS</sequence>
<comment type="caution">
    <text evidence="1">The sequence shown here is derived from an EMBL/GenBank/DDBJ whole genome shotgun (WGS) entry which is preliminary data.</text>
</comment>
<dbReference type="InterPro" id="IPR027417">
    <property type="entry name" value="P-loop_NTPase"/>
</dbReference>
<keyword evidence="2" id="KW-1185">Reference proteome</keyword>
<accession>A0ABR3ELH7</accession>
<gene>
    <name evidence="1" type="ORF">V5O48_018369</name>
</gene>
<organism evidence="1 2">
    <name type="scientific">Marasmius crinis-equi</name>
    <dbReference type="NCBI Taxonomy" id="585013"/>
    <lineage>
        <taxon>Eukaryota</taxon>
        <taxon>Fungi</taxon>
        <taxon>Dikarya</taxon>
        <taxon>Basidiomycota</taxon>
        <taxon>Agaricomycotina</taxon>
        <taxon>Agaricomycetes</taxon>
        <taxon>Agaricomycetidae</taxon>
        <taxon>Agaricales</taxon>
        <taxon>Marasmiineae</taxon>
        <taxon>Marasmiaceae</taxon>
        <taxon>Marasmius</taxon>
    </lineage>
</organism>
<reference evidence="1 2" key="1">
    <citation type="submission" date="2024-02" db="EMBL/GenBank/DDBJ databases">
        <title>A draft genome for the cacao thread blight pathogen Marasmius crinis-equi.</title>
        <authorList>
            <person name="Cohen S.P."/>
            <person name="Baruah I.K."/>
            <person name="Amoako-Attah I."/>
            <person name="Bukari Y."/>
            <person name="Meinhardt L.W."/>
            <person name="Bailey B.A."/>
        </authorList>
    </citation>
    <scope>NUCLEOTIDE SEQUENCE [LARGE SCALE GENOMIC DNA]</scope>
    <source>
        <strain evidence="1 2">GH-76</strain>
    </source>
</reference>
<dbReference type="Proteomes" id="UP001465976">
    <property type="component" value="Unassembled WGS sequence"/>
</dbReference>
<dbReference type="SUPFAM" id="SSF52540">
    <property type="entry name" value="P-loop containing nucleoside triphosphate hydrolases"/>
    <property type="match status" value="1"/>
</dbReference>
<feature type="non-terminal residue" evidence="1">
    <location>
        <position position="217"/>
    </location>
</feature>
<evidence type="ECO:0000313" key="2">
    <source>
        <dbReference type="Proteomes" id="UP001465976"/>
    </source>
</evidence>
<proteinExistence type="predicted"/>